<dbReference type="GO" id="GO:0006206">
    <property type="term" value="P:pyrimidine nucleobase metabolic process"/>
    <property type="evidence" value="ECO:0007669"/>
    <property type="project" value="InterPro"/>
</dbReference>
<evidence type="ECO:0000313" key="4">
    <source>
        <dbReference type="EMBL" id="GAG56801.1"/>
    </source>
</evidence>
<keyword evidence="1" id="KW-0328">Glycosyltransferase</keyword>
<evidence type="ECO:0000256" key="1">
    <source>
        <dbReference type="ARBA" id="ARBA00022676"/>
    </source>
</evidence>
<dbReference type="InterPro" id="IPR000312">
    <property type="entry name" value="Glycosyl_Trfase_fam3"/>
</dbReference>
<protein>
    <recommendedName>
        <fullName evidence="3">Glycosyl transferase family 3 domain-containing protein</fullName>
    </recommendedName>
</protein>
<dbReference type="Gene3D" id="3.40.1030.10">
    <property type="entry name" value="Nucleoside phosphorylase/phosphoribosyltransferase catalytic domain"/>
    <property type="match status" value="1"/>
</dbReference>
<gene>
    <name evidence="4" type="ORF">S01H4_11668</name>
</gene>
<keyword evidence="2" id="KW-0808">Transferase</keyword>
<dbReference type="GO" id="GO:0005829">
    <property type="term" value="C:cytosol"/>
    <property type="evidence" value="ECO:0007669"/>
    <property type="project" value="TreeGrafter"/>
</dbReference>
<dbReference type="GO" id="GO:0004645">
    <property type="term" value="F:1,4-alpha-oligoglucan phosphorylase activity"/>
    <property type="evidence" value="ECO:0007669"/>
    <property type="project" value="InterPro"/>
</dbReference>
<evidence type="ECO:0000256" key="2">
    <source>
        <dbReference type="ARBA" id="ARBA00022679"/>
    </source>
</evidence>
<sequence>VAKMSGRGLGHSGGTIDKLESIPGFSTKISKNDFINQVKDIGIAVVGKVGNVVPADKLIYALRDVTATVDSLPLIASSIMSKKIAGGADAIVLDVKVGSGAFVEDEEKVEKLAKITTSTSGLNATFSKSPNLLAILVSTTINFFI</sequence>
<evidence type="ECO:0000259" key="3">
    <source>
        <dbReference type="Pfam" id="PF00591"/>
    </source>
</evidence>
<feature type="domain" description="Glycosyl transferase family 3" evidence="3">
    <location>
        <begin position="1"/>
        <end position="115"/>
    </location>
</feature>
<dbReference type="GO" id="GO:0009032">
    <property type="term" value="F:thymidine phosphorylase activity"/>
    <property type="evidence" value="ECO:0007669"/>
    <property type="project" value="TreeGrafter"/>
</dbReference>
<proteinExistence type="predicted"/>
<dbReference type="PANTHER" id="PTHR10515:SF0">
    <property type="entry name" value="THYMIDINE PHOSPHORYLASE"/>
    <property type="match status" value="1"/>
</dbReference>
<feature type="non-terminal residue" evidence="4">
    <location>
        <position position="1"/>
    </location>
</feature>
<organism evidence="4">
    <name type="scientific">marine sediment metagenome</name>
    <dbReference type="NCBI Taxonomy" id="412755"/>
    <lineage>
        <taxon>unclassified sequences</taxon>
        <taxon>metagenomes</taxon>
        <taxon>ecological metagenomes</taxon>
    </lineage>
</organism>
<reference evidence="4" key="1">
    <citation type="journal article" date="2014" name="Front. Microbiol.">
        <title>High frequency of phylogenetically diverse reductive dehalogenase-homologous genes in deep subseafloor sedimentary metagenomes.</title>
        <authorList>
            <person name="Kawai M."/>
            <person name="Futagami T."/>
            <person name="Toyoda A."/>
            <person name="Takaki Y."/>
            <person name="Nishi S."/>
            <person name="Hori S."/>
            <person name="Arai W."/>
            <person name="Tsubouchi T."/>
            <person name="Morono Y."/>
            <person name="Uchiyama I."/>
            <person name="Ito T."/>
            <person name="Fujiyama A."/>
            <person name="Inagaki F."/>
            <person name="Takami H."/>
        </authorList>
    </citation>
    <scope>NUCLEOTIDE SEQUENCE</scope>
    <source>
        <strain evidence="4">Expedition CK06-06</strain>
    </source>
</reference>
<name>X1A9C4_9ZZZZ</name>
<dbReference type="EMBL" id="BART01004775">
    <property type="protein sequence ID" value="GAG56801.1"/>
    <property type="molecule type" value="Genomic_DNA"/>
</dbReference>
<dbReference type="AlphaFoldDB" id="X1A9C4"/>
<comment type="caution">
    <text evidence="4">The sequence shown here is derived from an EMBL/GenBank/DDBJ whole genome shotgun (WGS) entry which is preliminary data.</text>
</comment>
<dbReference type="SUPFAM" id="SSF52418">
    <property type="entry name" value="Nucleoside phosphorylase/phosphoribosyltransferase catalytic domain"/>
    <property type="match status" value="1"/>
</dbReference>
<dbReference type="InterPro" id="IPR000053">
    <property type="entry name" value="Thymidine/pyrmidine_PPase"/>
</dbReference>
<dbReference type="Pfam" id="PF00591">
    <property type="entry name" value="Glycos_transf_3"/>
    <property type="match status" value="1"/>
</dbReference>
<accession>X1A9C4</accession>
<dbReference type="InterPro" id="IPR035902">
    <property type="entry name" value="Nuc_phospho_transferase"/>
</dbReference>
<dbReference type="PANTHER" id="PTHR10515">
    <property type="entry name" value="THYMIDINE PHOSPHORYLASE"/>
    <property type="match status" value="1"/>
</dbReference>